<evidence type="ECO:0000256" key="3">
    <source>
        <dbReference type="ARBA" id="ARBA00008726"/>
    </source>
</evidence>
<sequence>MFQIYVNHLDKTHSFLFKDISVQDFEELIRDKFSLNNFQLLQNNNRKPVEFTNNGFPYFLKINIPTLGGKGGFGSVLKAKGAKMASQKTTNFDSCRDLNGRRLKTLDEARRLADYIEKEPERKKQQKDKIEKKIKEGLKTFEPKKVIIKEDEKFEQVYEENLTTISNALDQGTLPLILALKRNKQNQKPKKKISAWDSDEE</sequence>
<dbReference type="GO" id="GO:0005634">
    <property type="term" value="C:nucleus"/>
    <property type="evidence" value="ECO:0007669"/>
    <property type="project" value="UniProtKB-SubCell"/>
</dbReference>
<comment type="similarity">
    <text evidence="3">Belongs to the SDE2 family.</text>
</comment>
<dbReference type="InterPro" id="IPR051421">
    <property type="entry name" value="RNA_Proc_DNA_Dmg_Regulator"/>
</dbReference>
<keyword evidence="11" id="KW-1185">Reference proteome</keyword>
<evidence type="ECO:0000313" key="11">
    <source>
        <dbReference type="Proteomes" id="UP001210925"/>
    </source>
</evidence>
<dbReference type="InterPro" id="IPR053822">
    <property type="entry name" value="SDE2-like_dom"/>
</dbReference>
<evidence type="ECO:0000256" key="4">
    <source>
        <dbReference type="ARBA" id="ARBA00022490"/>
    </source>
</evidence>
<gene>
    <name evidence="10" type="ORF">HK103_007653</name>
</gene>
<feature type="domain" description="SDE2-like" evidence="9">
    <location>
        <begin position="68"/>
        <end position="169"/>
    </location>
</feature>
<proteinExistence type="inferred from homology"/>
<evidence type="ECO:0000256" key="8">
    <source>
        <dbReference type="ARBA" id="ARBA00023306"/>
    </source>
</evidence>
<dbReference type="GO" id="GO:0008380">
    <property type="term" value="P:RNA splicing"/>
    <property type="evidence" value="ECO:0007669"/>
    <property type="project" value="UniProtKB-KW"/>
</dbReference>
<evidence type="ECO:0000256" key="7">
    <source>
        <dbReference type="ARBA" id="ARBA00023242"/>
    </source>
</evidence>
<evidence type="ECO:0000259" key="9">
    <source>
        <dbReference type="Pfam" id="PF22782"/>
    </source>
</evidence>
<organism evidence="10 11">
    <name type="scientific">Boothiomyces macroporosus</name>
    <dbReference type="NCBI Taxonomy" id="261099"/>
    <lineage>
        <taxon>Eukaryota</taxon>
        <taxon>Fungi</taxon>
        <taxon>Fungi incertae sedis</taxon>
        <taxon>Chytridiomycota</taxon>
        <taxon>Chytridiomycota incertae sedis</taxon>
        <taxon>Chytridiomycetes</taxon>
        <taxon>Rhizophydiales</taxon>
        <taxon>Terramycetaceae</taxon>
        <taxon>Boothiomyces</taxon>
    </lineage>
</organism>
<dbReference type="GO" id="GO:0006397">
    <property type="term" value="P:mRNA processing"/>
    <property type="evidence" value="ECO:0007669"/>
    <property type="project" value="UniProtKB-KW"/>
</dbReference>
<keyword evidence="5" id="KW-0507">mRNA processing</keyword>
<accession>A0AAD5UFM8</accession>
<reference evidence="10" key="1">
    <citation type="submission" date="2020-05" db="EMBL/GenBank/DDBJ databases">
        <title>Phylogenomic resolution of chytrid fungi.</title>
        <authorList>
            <person name="Stajich J.E."/>
            <person name="Amses K."/>
            <person name="Simmons R."/>
            <person name="Seto K."/>
            <person name="Myers J."/>
            <person name="Bonds A."/>
            <person name="Quandt C.A."/>
            <person name="Barry K."/>
            <person name="Liu P."/>
            <person name="Grigoriev I."/>
            <person name="Longcore J.E."/>
            <person name="James T.Y."/>
        </authorList>
    </citation>
    <scope>NUCLEOTIDE SEQUENCE</scope>
    <source>
        <strain evidence="10">PLAUS21</strain>
    </source>
</reference>
<dbReference type="PANTHER" id="PTHR12786:SF1">
    <property type="entry name" value="SPLICING REGULATOR SDE2"/>
    <property type="match status" value="1"/>
</dbReference>
<comment type="caution">
    <text evidence="10">The sequence shown here is derived from an EMBL/GenBank/DDBJ whole genome shotgun (WGS) entry which is preliminary data.</text>
</comment>
<dbReference type="AlphaFoldDB" id="A0AAD5UFM8"/>
<evidence type="ECO:0000256" key="5">
    <source>
        <dbReference type="ARBA" id="ARBA00022664"/>
    </source>
</evidence>
<dbReference type="EMBL" id="JADGKB010000097">
    <property type="protein sequence ID" value="KAJ3253919.1"/>
    <property type="molecule type" value="Genomic_DNA"/>
</dbReference>
<keyword evidence="4" id="KW-0963">Cytoplasm</keyword>
<dbReference type="Proteomes" id="UP001210925">
    <property type="component" value="Unassembled WGS sequence"/>
</dbReference>
<protein>
    <recommendedName>
        <fullName evidence="9">SDE2-like domain-containing protein</fullName>
    </recommendedName>
</protein>
<keyword evidence="7" id="KW-0539">Nucleus</keyword>
<dbReference type="PANTHER" id="PTHR12786">
    <property type="entry name" value="SPLICING FACTOR SF3A-RELATED"/>
    <property type="match status" value="1"/>
</dbReference>
<dbReference type="GO" id="GO:0005737">
    <property type="term" value="C:cytoplasm"/>
    <property type="evidence" value="ECO:0007669"/>
    <property type="project" value="UniProtKB-SubCell"/>
</dbReference>
<name>A0AAD5UFM8_9FUNG</name>
<evidence type="ECO:0000256" key="1">
    <source>
        <dbReference type="ARBA" id="ARBA00004123"/>
    </source>
</evidence>
<keyword evidence="8" id="KW-0131">Cell cycle</keyword>
<comment type="subcellular location">
    <subcellularLocation>
        <location evidence="2">Cytoplasm</location>
    </subcellularLocation>
    <subcellularLocation>
        <location evidence="1">Nucleus</location>
    </subcellularLocation>
</comment>
<evidence type="ECO:0000313" key="10">
    <source>
        <dbReference type="EMBL" id="KAJ3253919.1"/>
    </source>
</evidence>
<evidence type="ECO:0000256" key="2">
    <source>
        <dbReference type="ARBA" id="ARBA00004496"/>
    </source>
</evidence>
<dbReference type="Pfam" id="PF22782">
    <property type="entry name" value="SDE2"/>
    <property type="match status" value="1"/>
</dbReference>
<keyword evidence="6" id="KW-0508">mRNA splicing</keyword>
<evidence type="ECO:0000256" key="6">
    <source>
        <dbReference type="ARBA" id="ARBA00023187"/>
    </source>
</evidence>